<dbReference type="Proteomes" id="UP000238442">
    <property type="component" value="Chromosome"/>
</dbReference>
<keyword evidence="2" id="KW-1185">Reference proteome</keyword>
<dbReference type="EMBL" id="CP027062">
    <property type="protein sequence ID" value="AVI50145.1"/>
    <property type="molecule type" value="Genomic_DNA"/>
</dbReference>
<protein>
    <submittedName>
        <fullName evidence="1">Uncharacterized protein</fullName>
    </submittedName>
</protein>
<reference evidence="1 2" key="1">
    <citation type="submission" date="2018-02" db="EMBL/GenBank/DDBJ databases">
        <title>Genomic analysis of the strain RR4-38 isolated from a seawater recirculating aquaculture system.</title>
        <authorList>
            <person name="Kim Y.-S."/>
            <person name="Jang Y.H."/>
            <person name="Kim K.-H."/>
        </authorList>
    </citation>
    <scope>NUCLEOTIDE SEQUENCE [LARGE SCALE GENOMIC DNA]</scope>
    <source>
        <strain evidence="1 2">RR4-38</strain>
    </source>
</reference>
<dbReference type="AlphaFoldDB" id="A0A2S0HU43"/>
<evidence type="ECO:0000313" key="2">
    <source>
        <dbReference type="Proteomes" id="UP000238442"/>
    </source>
</evidence>
<organism evidence="1 2">
    <name type="scientific">Pukyongia salina</name>
    <dbReference type="NCBI Taxonomy" id="2094025"/>
    <lineage>
        <taxon>Bacteria</taxon>
        <taxon>Pseudomonadati</taxon>
        <taxon>Bacteroidota</taxon>
        <taxon>Flavobacteriia</taxon>
        <taxon>Flavobacteriales</taxon>
        <taxon>Flavobacteriaceae</taxon>
        <taxon>Pukyongia</taxon>
    </lineage>
</organism>
<dbReference type="KEGG" id="aue:C5O00_02750"/>
<dbReference type="InterPro" id="IPR046578">
    <property type="entry name" value="DUF6638"/>
</dbReference>
<sequence length="416" mass="48914">MDKLKTAGLFGRDLIKVSGSLAERYNGCLAILGMDPTQLKTFHVDGMGWSPEIAEEKDNPYYLNIGEANLNAIIISPEQEGKPVYMAFHSFDRDIMRTVFTAYAKEIRDITKDAAICIHLDQHIDTYYEPFDLLRYKQITVSFRILNDLAKKQKEQLQLVEEFNSGNNFINRDIHNKLLESAKKYGDLRDRKLELDPLQLKVSTFYTRAFGGVFVLRDFINDIMVFEDEELFKKAIKDTVHDVTLFHISHNELTATLVNHLIAEFDIKRAAKSKRYDRIKKHLFVQELKECKHPLREVLDSPMLFKKYLNEMDVDTKKRLMSVELYNQRKIVERDLKIDDVVDPVYEKALLQPHSSLEEEHKELIWKLLTKIVPADPLHLYWYDKEQFYKTFLNWPEGYQDWVIDRILINTKNQAS</sequence>
<accession>A0A2S0HU43</accession>
<name>A0A2S0HU43_9FLAO</name>
<evidence type="ECO:0000313" key="1">
    <source>
        <dbReference type="EMBL" id="AVI50145.1"/>
    </source>
</evidence>
<dbReference type="OrthoDB" id="8430253at2"/>
<dbReference type="RefSeq" id="WP_105214740.1">
    <property type="nucleotide sequence ID" value="NZ_CP027062.1"/>
</dbReference>
<gene>
    <name evidence="1" type="ORF">C5O00_02750</name>
</gene>
<proteinExistence type="predicted"/>
<dbReference type="Pfam" id="PF20343">
    <property type="entry name" value="DUF6638"/>
    <property type="match status" value="1"/>
</dbReference>